<dbReference type="PRINTS" id="PR00368">
    <property type="entry name" value="FADPNR"/>
</dbReference>
<evidence type="ECO:0000256" key="1">
    <source>
        <dbReference type="ARBA" id="ARBA00001974"/>
    </source>
</evidence>
<dbReference type="Pfam" id="PF18113">
    <property type="entry name" value="Rbx_binding"/>
    <property type="match status" value="1"/>
</dbReference>
<comment type="subcellular location">
    <subcellularLocation>
        <location evidence="2">Cytoplasm</location>
    </subcellularLocation>
</comment>
<evidence type="ECO:0000313" key="11">
    <source>
        <dbReference type="EMBL" id="MQA40873.1"/>
    </source>
</evidence>
<accession>A0A6A7N710</accession>
<evidence type="ECO:0000256" key="3">
    <source>
        <dbReference type="ARBA" id="ARBA00006442"/>
    </source>
</evidence>
<dbReference type="SUPFAM" id="SSF51905">
    <property type="entry name" value="FAD/NAD(P)-binding domain"/>
    <property type="match status" value="1"/>
</dbReference>
<name>A0A6A7N710_9BURK</name>
<evidence type="ECO:0000256" key="6">
    <source>
        <dbReference type="ARBA" id="ARBA00022827"/>
    </source>
</evidence>
<dbReference type="EMBL" id="WHUG01000010">
    <property type="protein sequence ID" value="MQA40873.1"/>
    <property type="molecule type" value="Genomic_DNA"/>
</dbReference>
<dbReference type="AlphaFoldDB" id="A0A6A7N710"/>
<dbReference type="InterPro" id="IPR023753">
    <property type="entry name" value="FAD/NAD-binding_dom"/>
</dbReference>
<evidence type="ECO:0000313" key="12">
    <source>
        <dbReference type="Proteomes" id="UP000440498"/>
    </source>
</evidence>
<dbReference type="GO" id="GO:0016491">
    <property type="term" value="F:oxidoreductase activity"/>
    <property type="evidence" value="ECO:0007669"/>
    <property type="project" value="UniProtKB-KW"/>
</dbReference>
<keyword evidence="12" id="KW-1185">Reference proteome</keyword>
<dbReference type="Gene3D" id="3.50.50.60">
    <property type="entry name" value="FAD/NAD(P)-binding domain"/>
    <property type="match status" value="2"/>
</dbReference>
<feature type="domain" description="Rubredoxin binding" evidence="10">
    <location>
        <begin position="308"/>
        <end position="379"/>
    </location>
</feature>
<protein>
    <submittedName>
        <fullName evidence="11">FAD-dependent oxidoreductase</fullName>
    </submittedName>
</protein>
<keyword evidence="4" id="KW-0963">Cytoplasm</keyword>
<evidence type="ECO:0000256" key="2">
    <source>
        <dbReference type="ARBA" id="ARBA00004496"/>
    </source>
</evidence>
<evidence type="ECO:0000259" key="9">
    <source>
        <dbReference type="Pfam" id="PF07992"/>
    </source>
</evidence>
<dbReference type="PRINTS" id="PR00411">
    <property type="entry name" value="PNDRDTASEI"/>
</dbReference>
<dbReference type="PANTHER" id="PTHR43429">
    <property type="entry name" value="PYRIDINE NUCLEOTIDE-DISULFIDE OXIDOREDUCTASE DOMAIN-CONTAINING"/>
    <property type="match status" value="1"/>
</dbReference>
<evidence type="ECO:0000256" key="5">
    <source>
        <dbReference type="ARBA" id="ARBA00022630"/>
    </source>
</evidence>
<dbReference type="InterPro" id="IPR041364">
    <property type="entry name" value="Rbx-bd"/>
</dbReference>
<keyword evidence="6" id="KW-0274">FAD</keyword>
<comment type="similarity">
    <text evidence="3">Belongs to the FAD-dependent oxidoreductase family.</text>
</comment>
<dbReference type="RefSeq" id="WP_152840158.1">
    <property type="nucleotide sequence ID" value="NZ_WHUG01000010.1"/>
</dbReference>
<dbReference type="Proteomes" id="UP000440498">
    <property type="component" value="Unassembled WGS sequence"/>
</dbReference>
<evidence type="ECO:0000259" key="10">
    <source>
        <dbReference type="Pfam" id="PF18113"/>
    </source>
</evidence>
<keyword evidence="8" id="KW-0520">NAD</keyword>
<keyword evidence="7" id="KW-0560">Oxidoreductase</keyword>
<dbReference type="InterPro" id="IPR036188">
    <property type="entry name" value="FAD/NAD-bd_sf"/>
</dbReference>
<feature type="domain" description="FAD/NAD(P)-binding" evidence="9">
    <location>
        <begin position="4"/>
        <end position="285"/>
    </location>
</feature>
<evidence type="ECO:0000256" key="7">
    <source>
        <dbReference type="ARBA" id="ARBA00023002"/>
    </source>
</evidence>
<comment type="caution">
    <text evidence="11">The sequence shown here is derived from an EMBL/GenBank/DDBJ whole genome shotgun (WGS) entry which is preliminary data.</text>
</comment>
<dbReference type="Gene3D" id="3.30.390.120">
    <property type="match status" value="1"/>
</dbReference>
<comment type="cofactor">
    <cofactor evidence="1">
        <name>FAD</name>
        <dbReference type="ChEBI" id="CHEBI:57692"/>
    </cofactor>
</comment>
<dbReference type="Pfam" id="PF07992">
    <property type="entry name" value="Pyr_redox_2"/>
    <property type="match status" value="1"/>
</dbReference>
<gene>
    <name evidence="11" type="ORF">GEV02_22300</name>
</gene>
<dbReference type="InterPro" id="IPR050260">
    <property type="entry name" value="FAD-bd_OxRdtase"/>
</dbReference>
<sequence>MDPIIILGTGLAGYTVAREFRKYDSTTPLLFITQDDGSAYSKPMLSNALAMKKSAGVLANFDALSMEKQLDATILTNRAIASIHPLQNEVAISVCGERRRYSQLVLALGAEPRRTALAGTGAAGIMSVNDLRDYARFRDALEGSRKVVILGAGLIGCEFANDLALAGYEVSVIDPAGTPLSRLVPAEVGAVFADGLRRHGVRFHLGRTAVSVELRTEGYQVMLEDGGLIEADLVLSAIGLMPRTELAVAADIATDLGIRTDALCRTSAANVYALGDCASIEGRVQPYVLPIMHAARALARTLSGTPTPVEFPVMPISVKTPAIPTVVAVPQDSRQGQWTLEAAQPLAVRAICRDRDSGRTTGFSLMGSEAIKGKAALVHEMQSD</sequence>
<evidence type="ECO:0000256" key="8">
    <source>
        <dbReference type="ARBA" id="ARBA00023027"/>
    </source>
</evidence>
<reference evidence="11 12" key="1">
    <citation type="submission" date="2019-10" db="EMBL/GenBank/DDBJ databases">
        <title>Two novel species isolated from a subtropical stream in China.</title>
        <authorList>
            <person name="Lu H."/>
        </authorList>
    </citation>
    <scope>NUCLEOTIDE SEQUENCE [LARGE SCALE GENOMIC DNA]</scope>
    <source>
        <strain evidence="11 12">FT29W</strain>
    </source>
</reference>
<proteinExistence type="inferred from homology"/>
<keyword evidence="5" id="KW-0285">Flavoprotein</keyword>
<dbReference type="GO" id="GO:0005737">
    <property type="term" value="C:cytoplasm"/>
    <property type="evidence" value="ECO:0007669"/>
    <property type="project" value="UniProtKB-SubCell"/>
</dbReference>
<evidence type="ECO:0000256" key="4">
    <source>
        <dbReference type="ARBA" id="ARBA00022490"/>
    </source>
</evidence>
<dbReference type="PANTHER" id="PTHR43429:SF3">
    <property type="entry name" value="NITRITE REDUCTASE [NAD(P)H]"/>
    <property type="match status" value="1"/>
</dbReference>
<organism evidence="11 12">
    <name type="scientific">Rugamonas aquatica</name>
    <dbReference type="NCBI Taxonomy" id="2743357"/>
    <lineage>
        <taxon>Bacteria</taxon>
        <taxon>Pseudomonadati</taxon>
        <taxon>Pseudomonadota</taxon>
        <taxon>Betaproteobacteria</taxon>
        <taxon>Burkholderiales</taxon>
        <taxon>Oxalobacteraceae</taxon>
        <taxon>Telluria group</taxon>
        <taxon>Rugamonas</taxon>
    </lineage>
</organism>